<proteinExistence type="predicted"/>
<reference evidence="1" key="1">
    <citation type="submission" date="2016-11" db="EMBL/GenBank/DDBJ databases">
        <authorList>
            <person name="Jaros S."/>
            <person name="Januszkiewicz K."/>
            <person name="Wedrychowicz H."/>
        </authorList>
    </citation>
    <scope>NUCLEOTIDE SEQUENCE</scope>
    <source>
        <strain evidence="1">ACA-DC 565</strain>
    </source>
</reference>
<dbReference type="InterPro" id="IPR018690">
    <property type="entry name" value="DUF2187"/>
</dbReference>
<evidence type="ECO:0000313" key="1">
    <source>
        <dbReference type="EMBL" id="SFZ87300.1"/>
    </source>
</evidence>
<protein>
    <recommendedName>
        <fullName evidence="2">DUF2187 domain-containing protein</fullName>
    </recommendedName>
</protein>
<name>A0A1K2I4L9_9LACO</name>
<dbReference type="AlphaFoldDB" id="A0A1K2I4L9"/>
<accession>A0A1K2I4L9</accession>
<dbReference type="Pfam" id="PF09953">
    <property type="entry name" value="DUF2187"/>
    <property type="match status" value="1"/>
</dbReference>
<dbReference type="EMBL" id="LT634362">
    <property type="protein sequence ID" value="SFZ87300.1"/>
    <property type="molecule type" value="Genomic_DNA"/>
</dbReference>
<evidence type="ECO:0008006" key="2">
    <source>
        <dbReference type="Google" id="ProtNLM"/>
    </source>
</evidence>
<gene>
    <name evidence="1" type="ORF">LREN565_0413</name>
</gene>
<sequence length="73" mass="8036">MDIKVGKTVQCKANGNMEADFAGIVEKVYENSALVAITDYDTKTDRMNIQDLQNKTVVSLSKMKLKPRATKGA</sequence>
<organism evidence="1">
    <name type="scientific">Loigolactobacillus rennini</name>
    <dbReference type="NCBI Taxonomy" id="238013"/>
    <lineage>
        <taxon>Bacteria</taxon>
        <taxon>Bacillati</taxon>
        <taxon>Bacillota</taxon>
        <taxon>Bacilli</taxon>
        <taxon>Lactobacillales</taxon>
        <taxon>Lactobacillaceae</taxon>
        <taxon>Loigolactobacillus</taxon>
    </lineage>
</organism>